<accession>A0A6L2JVX2</accession>
<evidence type="ECO:0000313" key="1">
    <source>
        <dbReference type="EMBL" id="GEU40707.1"/>
    </source>
</evidence>
<organism evidence="1">
    <name type="scientific">Tanacetum cinerariifolium</name>
    <name type="common">Dalmatian daisy</name>
    <name type="synonym">Chrysanthemum cinerariifolium</name>
    <dbReference type="NCBI Taxonomy" id="118510"/>
    <lineage>
        <taxon>Eukaryota</taxon>
        <taxon>Viridiplantae</taxon>
        <taxon>Streptophyta</taxon>
        <taxon>Embryophyta</taxon>
        <taxon>Tracheophyta</taxon>
        <taxon>Spermatophyta</taxon>
        <taxon>Magnoliopsida</taxon>
        <taxon>eudicotyledons</taxon>
        <taxon>Gunneridae</taxon>
        <taxon>Pentapetalae</taxon>
        <taxon>asterids</taxon>
        <taxon>campanulids</taxon>
        <taxon>Asterales</taxon>
        <taxon>Asteraceae</taxon>
        <taxon>Asteroideae</taxon>
        <taxon>Anthemideae</taxon>
        <taxon>Anthemidinae</taxon>
        <taxon>Tanacetum</taxon>
    </lineage>
</organism>
<gene>
    <name evidence="1" type="ORF">Tci_012685</name>
</gene>
<dbReference type="AlphaFoldDB" id="A0A6L2JVX2"/>
<dbReference type="EMBL" id="BKCJ010001340">
    <property type="protein sequence ID" value="GEU40707.1"/>
    <property type="molecule type" value="Genomic_DNA"/>
</dbReference>
<dbReference type="PANTHER" id="PTHR31973:SF189">
    <property type="entry name" value="TRANSPOSASE, MUDR, PLANT, MULE TRANSPOSASE DOMAIN PROTEIN-RELATED"/>
    <property type="match status" value="1"/>
</dbReference>
<sequence length="394" mass="45952">MYYKIPNDPLTALKLLKNNEGLCDIVKAFYKNNLKIDLFIEHNGYDIMEMIDEELHPKKLVGHVDSDSNVKTNQPLDDEAHVVEQFEHENKGRFLLEVEDPDDEQNDHNKVLVFYGRDVSEGKCVYLKGNKPKAVDDDVHETSKHGSKKGDGRKVVNETLRKVVKERWNKKKEYEKKGSLNRVTILLGSTYELETEVNNEDGKLYFRRFYVCFHGVKQGWIEGCRKIIGLDGCFLTHTCKGQLLTTMGTYTNNQMLQIAWDVVGVENNHNWCWCISLIRDDLNLRDKGGINIISDGYKDVVATSMESVFVQKMKEIKMLDEKEHECLVERNPNLWCRAYFEMDRCSAAFKNGISESFNSRIVRARGKLIITMLDDVRVYIMQRMFCMNKWWTRF</sequence>
<proteinExistence type="predicted"/>
<name>A0A6L2JVX2_TANCI</name>
<evidence type="ECO:0008006" key="2">
    <source>
        <dbReference type="Google" id="ProtNLM"/>
    </source>
</evidence>
<comment type="caution">
    <text evidence="1">The sequence shown here is derived from an EMBL/GenBank/DDBJ whole genome shotgun (WGS) entry which is preliminary data.</text>
</comment>
<reference evidence="1" key="1">
    <citation type="journal article" date="2019" name="Sci. Rep.">
        <title>Draft genome of Tanacetum cinerariifolium, the natural source of mosquito coil.</title>
        <authorList>
            <person name="Yamashiro T."/>
            <person name="Shiraishi A."/>
            <person name="Satake H."/>
            <person name="Nakayama K."/>
        </authorList>
    </citation>
    <scope>NUCLEOTIDE SEQUENCE</scope>
</reference>
<dbReference type="PANTHER" id="PTHR31973">
    <property type="entry name" value="POLYPROTEIN, PUTATIVE-RELATED"/>
    <property type="match status" value="1"/>
</dbReference>
<protein>
    <recommendedName>
        <fullName evidence="2">MULE transposase domain-containing protein</fullName>
    </recommendedName>
</protein>